<dbReference type="Gene3D" id="1.20.120.1760">
    <property type="match status" value="1"/>
</dbReference>
<accession>A0A1V4AXD3</accession>
<keyword evidence="6" id="KW-0444">Lipid biosynthesis</keyword>
<dbReference type="InterPro" id="IPR043130">
    <property type="entry name" value="CDP-OH_PTrfase_TM_dom"/>
</dbReference>
<evidence type="ECO:0000256" key="3">
    <source>
        <dbReference type="ARBA" id="ARBA00010441"/>
    </source>
</evidence>
<dbReference type="PANTHER" id="PTHR14269">
    <property type="entry name" value="CDP-DIACYLGLYCEROL--GLYCEROL-3-PHOSPHATE 3-PHOSPHATIDYLTRANSFERASE-RELATED"/>
    <property type="match status" value="1"/>
</dbReference>
<dbReference type="NCBIfam" id="TIGR00473">
    <property type="entry name" value="pssA"/>
    <property type="match status" value="1"/>
</dbReference>
<evidence type="ECO:0000256" key="5">
    <source>
        <dbReference type="ARBA" id="ARBA00017171"/>
    </source>
</evidence>
<feature type="transmembrane region" description="Helical" evidence="16">
    <location>
        <begin position="214"/>
        <end position="231"/>
    </location>
</feature>
<evidence type="ECO:0000256" key="8">
    <source>
        <dbReference type="ARBA" id="ARBA00022692"/>
    </source>
</evidence>
<feature type="transmembrane region" description="Helical" evidence="16">
    <location>
        <begin position="157"/>
        <end position="179"/>
    </location>
</feature>
<keyword evidence="7 15" id="KW-0808">Transferase</keyword>
<comment type="subcellular location">
    <subcellularLocation>
        <location evidence="2">Endomembrane system</location>
        <topology evidence="2">Multi-pass membrane protein</topology>
    </subcellularLocation>
</comment>
<dbReference type="InterPro" id="IPR000462">
    <property type="entry name" value="CDP-OH_P_trans"/>
</dbReference>
<dbReference type="GO" id="GO:0016020">
    <property type="term" value="C:membrane"/>
    <property type="evidence" value="ECO:0007669"/>
    <property type="project" value="InterPro"/>
</dbReference>
<dbReference type="EMBL" id="AYTS01000013">
    <property type="protein sequence ID" value="OOP57786.1"/>
    <property type="molecule type" value="Genomic_DNA"/>
</dbReference>
<keyword evidence="11 16" id="KW-0472">Membrane</keyword>
<organism evidence="17 18">
    <name type="scientific">Candidatus Brocadia carolinensis</name>
    <dbReference type="NCBI Taxonomy" id="1004156"/>
    <lineage>
        <taxon>Bacteria</taxon>
        <taxon>Pseudomonadati</taxon>
        <taxon>Planctomycetota</taxon>
        <taxon>Candidatus Brocadiia</taxon>
        <taxon>Candidatus Brocadiales</taxon>
        <taxon>Candidatus Brocadiaceae</taxon>
        <taxon>Candidatus Brocadia</taxon>
    </lineage>
</organism>
<feature type="transmembrane region" description="Helical" evidence="16">
    <location>
        <begin position="191"/>
        <end position="208"/>
    </location>
</feature>
<sequence length="243" mass="26664">MKIREMLPTVFTMGNIICGFTSILCASNHQLEIAGWLIVAAMALDAFDGRLARMMKSASKLGAQLDSMADLATFGIAPAILMIKACANFPAIFLWGLGLFFMICAAFRLARFNIQKDDGVNISRHFFTGLPTTLSGGTIAQLVILNQFIQIKFGTNLVVVLLPFITFTLGLFMISKIPFFNITSKIGLKQGIWFMILEFSAAILFFVLMPELALSTALSCYLISCAMYGVVKGRHLKKGYSVT</sequence>
<reference evidence="17 18" key="1">
    <citation type="journal article" date="2017" name="Water Res.">
        <title>Discovery and metagenomic analysis of an anammox bacterial enrichment related to Candidatus "Brocadia caroliniensis" in a full-scale glycerol-fed nitritation-denitritation separate centrate treatment process.</title>
        <authorList>
            <person name="Park H."/>
            <person name="Brotto A.C."/>
            <person name="van Loosdrecht M.C."/>
            <person name="Chandran K."/>
        </authorList>
    </citation>
    <scope>NUCLEOTIDE SEQUENCE [LARGE SCALE GENOMIC DNA]</scope>
    <source>
        <strain evidence="17">26THWARD</strain>
    </source>
</reference>
<evidence type="ECO:0000256" key="6">
    <source>
        <dbReference type="ARBA" id="ARBA00022516"/>
    </source>
</evidence>
<dbReference type="InterPro" id="IPR004533">
    <property type="entry name" value="CDP-diaglyc--ser_O-PTrfase"/>
</dbReference>
<dbReference type="GO" id="GO:0003882">
    <property type="term" value="F:CDP-diacylglycerol-serine O-phosphatidyltransferase activity"/>
    <property type="evidence" value="ECO:0007669"/>
    <property type="project" value="UniProtKB-EC"/>
</dbReference>
<evidence type="ECO:0000256" key="12">
    <source>
        <dbReference type="ARBA" id="ARBA00023209"/>
    </source>
</evidence>
<name>A0A1V4AXD3_9BACT</name>
<dbReference type="InterPro" id="IPR048254">
    <property type="entry name" value="CDP_ALCOHOL_P_TRANSF_CS"/>
</dbReference>
<evidence type="ECO:0000313" key="17">
    <source>
        <dbReference type="EMBL" id="OOP57786.1"/>
    </source>
</evidence>
<dbReference type="PROSITE" id="PS00379">
    <property type="entry name" value="CDP_ALCOHOL_P_TRANSF"/>
    <property type="match status" value="1"/>
</dbReference>
<dbReference type="GO" id="GO:0008654">
    <property type="term" value="P:phospholipid biosynthetic process"/>
    <property type="evidence" value="ECO:0007669"/>
    <property type="project" value="UniProtKB-KW"/>
</dbReference>
<dbReference type="STRING" id="1004156.AYP45_01250"/>
<keyword evidence="8 16" id="KW-0812">Transmembrane</keyword>
<protein>
    <recommendedName>
        <fullName evidence="5">CDP-diacylglycerol--serine O-phosphatidyltransferase</fullName>
        <ecNumber evidence="4">2.7.8.8</ecNumber>
    </recommendedName>
    <alternativeName>
        <fullName evidence="14">Phosphatidylserine synthase</fullName>
    </alternativeName>
</protein>
<keyword evidence="13" id="KW-1208">Phospholipid metabolism</keyword>
<feature type="transmembrane region" description="Helical" evidence="16">
    <location>
        <begin position="89"/>
        <end position="110"/>
    </location>
</feature>
<evidence type="ECO:0000256" key="13">
    <source>
        <dbReference type="ARBA" id="ARBA00023264"/>
    </source>
</evidence>
<gene>
    <name evidence="17" type="ORF">AYP45_01250</name>
</gene>
<dbReference type="Pfam" id="PF01066">
    <property type="entry name" value="CDP-OH_P_transf"/>
    <property type="match status" value="1"/>
</dbReference>
<evidence type="ECO:0000313" key="18">
    <source>
        <dbReference type="Proteomes" id="UP000189681"/>
    </source>
</evidence>
<feature type="transmembrane region" description="Helical" evidence="16">
    <location>
        <begin position="63"/>
        <end position="83"/>
    </location>
</feature>
<keyword evidence="12" id="KW-0594">Phospholipid biosynthesis</keyword>
<evidence type="ECO:0000256" key="16">
    <source>
        <dbReference type="SAM" id="Phobius"/>
    </source>
</evidence>
<feature type="transmembrane region" description="Helical" evidence="16">
    <location>
        <begin position="122"/>
        <end position="145"/>
    </location>
</feature>
<keyword evidence="10" id="KW-0443">Lipid metabolism</keyword>
<evidence type="ECO:0000256" key="7">
    <source>
        <dbReference type="ARBA" id="ARBA00022679"/>
    </source>
</evidence>
<dbReference type="GO" id="GO:0012505">
    <property type="term" value="C:endomembrane system"/>
    <property type="evidence" value="ECO:0007669"/>
    <property type="project" value="UniProtKB-SubCell"/>
</dbReference>
<evidence type="ECO:0000256" key="2">
    <source>
        <dbReference type="ARBA" id="ARBA00004127"/>
    </source>
</evidence>
<evidence type="ECO:0000256" key="11">
    <source>
        <dbReference type="ARBA" id="ARBA00023136"/>
    </source>
</evidence>
<dbReference type="PANTHER" id="PTHR14269:SF61">
    <property type="entry name" value="CDP-DIACYLGLYCEROL--SERINE O-PHOSPHATIDYLTRANSFERASE"/>
    <property type="match status" value="1"/>
</dbReference>
<dbReference type="InterPro" id="IPR050324">
    <property type="entry name" value="CDP-alcohol_PTase-I"/>
</dbReference>
<keyword evidence="9 16" id="KW-1133">Transmembrane helix</keyword>
<comment type="catalytic activity">
    <reaction evidence="1">
        <text>a CDP-1,2-diacyl-sn-glycerol + L-serine = a 1,2-diacyl-sn-glycero-3-phospho-L-serine + CMP + H(+)</text>
        <dbReference type="Rhea" id="RHEA:16913"/>
        <dbReference type="ChEBI" id="CHEBI:15378"/>
        <dbReference type="ChEBI" id="CHEBI:33384"/>
        <dbReference type="ChEBI" id="CHEBI:57262"/>
        <dbReference type="ChEBI" id="CHEBI:58332"/>
        <dbReference type="ChEBI" id="CHEBI:60377"/>
        <dbReference type="EC" id="2.7.8.8"/>
    </reaction>
</comment>
<proteinExistence type="inferred from homology"/>
<dbReference type="EC" id="2.7.8.8" evidence="4"/>
<evidence type="ECO:0000256" key="9">
    <source>
        <dbReference type="ARBA" id="ARBA00022989"/>
    </source>
</evidence>
<evidence type="ECO:0000256" key="15">
    <source>
        <dbReference type="RuleBase" id="RU003750"/>
    </source>
</evidence>
<evidence type="ECO:0000256" key="1">
    <source>
        <dbReference type="ARBA" id="ARBA00000287"/>
    </source>
</evidence>
<dbReference type="Proteomes" id="UP000189681">
    <property type="component" value="Unassembled WGS sequence"/>
</dbReference>
<evidence type="ECO:0000256" key="10">
    <source>
        <dbReference type="ARBA" id="ARBA00023098"/>
    </source>
</evidence>
<comment type="similarity">
    <text evidence="3 15">Belongs to the CDP-alcohol phosphatidyltransferase class-I family.</text>
</comment>
<dbReference type="AlphaFoldDB" id="A0A1V4AXD3"/>
<comment type="caution">
    <text evidence="17">The sequence shown here is derived from an EMBL/GenBank/DDBJ whole genome shotgun (WGS) entry which is preliminary data.</text>
</comment>
<evidence type="ECO:0000256" key="14">
    <source>
        <dbReference type="ARBA" id="ARBA00032361"/>
    </source>
</evidence>
<evidence type="ECO:0000256" key="4">
    <source>
        <dbReference type="ARBA" id="ARBA00013174"/>
    </source>
</evidence>